<evidence type="ECO:0000256" key="5">
    <source>
        <dbReference type="SAM" id="MobiDB-lite"/>
    </source>
</evidence>
<keyword evidence="3 6" id="KW-1133">Transmembrane helix</keyword>
<evidence type="ECO:0000259" key="7">
    <source>
        <dbReference type="PROSITE" id="PS50850"/>
    </source>
</evidence>
<keyword evidence="9" id="KW-1185">Reference proteome</keyword>
<protein>
    <submittedName>
        <fullName evidence="8">MFS family permease</fullName>
    </submittedName>
</protein>
<dbReference type="AlphaFoldDB" id="A0A840IGZ0"/>
<gene>
    <name evidence="8" type="ORF">BDZ31_003096</name>
</gene>
<feature type="transmembrane region" description="Helical" evidence="6">
    <location>
        <begin position="63"/>
        <end position="86"/>
    </location>
</feature>
<feature type="transmembrane region" description="Helical" evidence="6">
    <location>
        <begin position="186"/>
        <end position="204"/>
    </location>
</feature>
<dbReference type="SUPFAM" id="SSF103473">
    <property type="entry name" value="MFS general substrate transporter"/>
    <property type="match status" value="1"/>
</dbReference>
<comment type="caution">
    <text evidence="8">The sequence shown here is derived from an EMBL/GenBank/DDBJ whole genome shotgun (WGS) entry which is preliminary data.</text>
</comment>
<feature type="transmembrane region" description="Helical" evidence="6">
    <location>
        <begin position="401"/>
        <end position="419"/>
    </location>
</feature>
<dbReference type="PANTHER" id="PTHR23528:SF1">
    <property type="entry name" value="MAJOR FACILITATOR SUPERFAMILY (MFS) PROFILE DOMAIN-CONTAINING PROTEIN"/>
    <property type="match status" value="1"/>
</dbReference>
<feature type="compositionally biased region" description="Pro residues" evidence="5">
    <location>
        <begin position="1"/>
        <end position="14"/>
    </location>
</feature>
<sequence length="435" mass="45807">MAATDSPPPTPPPDPSDRERDRVHQERRAIWLLGLPTFGLALSITVVTTYLPLVAQEFTDSSLVVGVLIGSEGLLALVLPLVVGTWSDQLRSPIGGRLPFLIVATPPLVVALALLGFAGGLVIALGLVLIFFAAYFVAYEPYRALYPDLVSDERAGRSQSVQAIWRGAATGLALVAGGLLFDLSPWVPFVVAAVVTLAVMVLFIHRMVPTPGRRWQEPEHPKPLGAAVRELRMLVEGRPGLQAYLAANALWEASLGALKTFVLLYVTIGLGIEVGSAALIVGGAACFVLGGAVVSGMLADRYGQLRVLQVTLIVYGLGLLVPAVTTETLPLALIAPVAAFGGGTLMTLPYALLMPHMPSGSHGALTGFYSLSRGIGTMLGPLLTGAAVDVFAGPFDETEGYQAMWIICGGTVLASLWFVRTMKAVYEPSSLNDAS</sequence>
<feature type="transmembrane region" description="Helical" evidence="6">
    <location>
        <begin position="307"/>
        <end position="325"/>
    </location>
</feature>
<feature type="transmembrane region" description="Helical" evidence="6">
    <location>
        <begin position="374"/>
        <end position="395"/>
    </location>
</feature>
<name>A0A840IGZ0_9ACTN</name>
<dbReference type="InterPro" id="IPR011701">
    <property type="entry name" value="MFS"/>
</dbReference>
<dbReference type="PANTHER" id="PTHR23528">
    <property type="match status" value="1"/>
</dbReference>
<accession>A0A840IGZ0</accession>
<dbReference type="InterPro" id="IPR036259">
    <property type="entry name" value="MFS_trans_sf"/>
</dbReference>
<evidence type="ECO:0000256" key="3">
    <source>
        <dbReference type="ARBA" id="ARBA00022989"/>
    </source>
</evidence>
<feature type="domain" description="Major facilitator superfamily (MFS) profile" evidence="7">
    <location>
        <begin position="29"/>
        <end position="426"/>
    </location>
</feature>
<reference evidence="8 9" key="1">
    <citation type="submission" date="2020-08" db="EMBL/GenBank/DDBJ databases">
        <title>Genomic Encyclopedia of Archaeal and Bacterial Type Strains, Phase II (KMG-II): from individual species to whole genera.</title>
        <authorList>
            <person name="Goeker M."/>
        </authorList>
    </citation>
    <scope>NUCLEOTIDE SEQUENCE [LARGE SCALE GENOMIC DNA]</scope>
    <source>
        <strain evidence="8 9">DSM 23288</strain>
    </source>
</reference>
<keyword evidence="2 6" id="KW-0812">Transmembrane</keyword>
<feature type="transmembrane region" description="Helical" evidence="6">
    <location>
        <begin position="98"/>
        <end position="117"/>
    </location>
</feature>
<evidence type="ECO:0000256" key="4">
    <source>
        <dbReference type="ARBA" id="ARBA00023136"/>
    </source>
</evidence>
<feature type="transmembrane region" description="Helical" evidence="6">
    <location>
        <begin position="29"/>
        <end position="51"/>
    </location>
</feature>
<evidence type="ECO:0000313" key="9">
    <source>
        <dbReference type="Proteomes" id="UP000585272"/>
    </source>
</evidence>
<dbReference type="Pfam" id="PF07690">
    <property type="entry name" value="MFS_1"/>
    <property type="match status" value="1"/>
</dbReference>
<evidence type="ECO:0000313" key="8">
    <source>
        <dbReference type="EMBL" id="MBB4663501.1"/>
    </source>
</evidence>
<organism evidence="8 9">
    <name type="scientific">Conexibacter arvalis</name>
    <dbReference type="NCBI Taxonomy" id="912552"/>
    <lineage>
        <taxon>Bacteria</taxon>
        <taxon>Bacillati</taxon>
        <taxon>Actinomycetota</taxon>
        <taxon>Thermoleophilia</taxon>
        <taxon>Solirubrobacterales</taxon>
        <taxon>Conexibacteraceae</taxon>
        <taxon>Conexibacter</taxon>
    </lineage>
</organism>
<feature type="transmembrane region" description="Helical" evidence="6">
    <location>
        <begin position="331"/>
        <end position="353"/>
    </location>
</feature>
<feature type="transmembrane region" description="Helical" evidence="6">
    <location>
        <begin position="123"/>
        <end position="142"/>
    </location>
</feature>
<feature type="region of interest" description="Disordered" evidence="5">
    <location>
        <begin position="1"/>
        <end position="21"/>
    </location>
</feature>
<dbReference type="Gene3D" id="1.20.1250.20">
    <property type="entry name" value="MFS general substrate transporter like domains"/>
    <property type="match status" value="1"/>
</dbReference>
<dbReference type="Proteomes" id="UP000585272">
    <property type="component" value="Unassembled WGS sequence"/>
</dbReference>
<evidence type="ECO:0000256" key="6">
    <source>
        <dbReference type="SAM" id="Phobius"/>
    </source>
</evidence>
<dbReference type="GO" id="GO:0005886">
    <property type="term" value="C:plasma membrane"/>
    <property type="evidence" value="ECO:0007669"/>
    <property type="project" value="UniProtKB-SubCell"/>
</dbReference>
<dbReference type="EMBL" id="JACHNU010000004">
    <property type="protein sequence ID" value="MBB4663501.1"/>
    <property type="molecule type" value="Genomic_DNA"/>
</dbReference>
<dbReference type="RefSeq" id="WP_183343228.1">
    <property type="nucleotide sequence ID" value="NZ_JACHNU010000004.1"/>
</dbReference>
<feature type="transmembrane region" description="Helical" evidence="6">
    <location>
        <begin position="274"/>
        <end position="295"/>
    </location>
</feature>
<evidence type="ECO:0000256" key="1">
    <source>
        <dbReference type="ARBA" id="ARBA00004651"/>
    </source>
</evidence>
<feature type="transmembrane region" description="Helical" evidence="6">
    <location>
        <begin position="243"/>
        <end position="268"/>
    </location>
</feature>
<dbReference type="PROSITE" id="PS50850">
    <property type="entry name" value="MFS"/>
    <property type="match status" value="1"/>
</dbReference>
<proteinExistence type="predicted"/>
<dbReference type="InterPro" id="IPR020846">
    <property type="entry name" value="MFS_dom"/>
</dbReference>
<dbReference type="GO" id="GO:0022857">
    <property type="term" value="F:transmembrane transporter activity"/>
    <property type="evidence" value="ECO:0007669"/>
    <property type="project" value="InterPro"/>
</dbReference>
<evidence type="ECO:0000256" key="2">
    <source>
        <dbReference type="ARBA" id="ARBA00022692"/>
    </source>
</evidence>
<keyword evidence="4 6" id="KW-0472">Membrane</keyword>
<comment type="subcellular location">
    <subcellularLocation>
        <location evidence="1">Cell membrane</location>
        <topology evidence="1">Multi-pass membrane protein</topology>
    </subcellularLocation>
</comment>